<dbReference type="AlphaFoldDB" id="A0A7R9P4T5"/>
<dbReference type="PANTHER" id="PTHR42985">
    <property type="entry name" value="SODIUM-COUPLED MONOCARBOXYLATE TRANSPORTER"/>
    <property type="match status" value="1"/>
</dbReference>
<evidence type="ECO:0000256" key="7">
    <source>
        <dbReference type="ARBA" id="ARBA00023053"/>
    </source>
</evidence>
<organism evidence="13">
    <name type="scientific">Timema californicum</name>
    <name type="common">California timema</name>
    <name type="synonym">Walking stick</name>
    <dbReference type="NCBI Taxonomy" id="61474"/>
    <lineage>
        <taxon>Eukaryota</taxon>
        <taxon>Metazoa</taxon>
        <taxon>Ecdysozoa</taxon>
        <taxon>Arthropoda</taxon>
        <taxon>Hexapoda</taxon>
        <taxon>Insecta</taxon>
        <taxon>Pterygota</taxon>
        <taxon>Neoptera</taxon>
        <taxon>Polyneoptera</taxon>
        <taxon>Phasmatodea</taxon>
        <taxon>Timematodea</taxon>
        <taxon>Timematoidea</taxon>
        <taxon>Timematidae</taxon>
        <taxon>Timema</taxon>
    </lineage>
</organism>
<dbReference type="GO" id="GO:0005886">
    <property type="term" value="C:plasma membrane"/>
    <property type="evidence" value="ECO:0007669"/>
    <property type="project" value="UniProtKB-SubCell"/>
</dbReference>
<evidence type="ECO:0000256" key="4">
    <source>
        <dbReference type="ARBA" id="ARBA00022475"/>
    </source>
</evidence>
<evidence type="ECO:0000256" key="11">
    <source>
        <dbReference type="RuleBase" id="RU362091"/>
    </source>
</evidence>
<protein>
    <submittedName>
        <fullName evidence="13">(California timema) hypothetical protein</fullName>
    </submittedName>
</protein>
<keyword evidence="5 12" id="KW-0812">Transmembrane</keyword>
<dbReference type="CDD" id="cd11492">
    <property type="entry name" value="SLC5sbd_NIS-SMVT"/>
    <property type="match status" value="1"/>
</dbReference>
<dbReference type="GO" id="GO:0015293">
    <property type="term" value="F:symporter activity"/>
    <property type="evidence" value="ECO:0007669"/>
    <property type="project" value="TreeGrafter"/>
</dbReference>
<proteinExistence type="inferred from homology"/>
<name>A0A7R9P4T5_TIMCA</name>
<evidence type="ECO:0000256" key="8">
    <source>
        <dbReference type="ARBA" id="ARBA00023065"/>
    </source>
</evidence>
<keyword evidence="6 12" id="KW-1133">Transmembrane helix</keyword>
<evidence type="ECO:0000256" key="9">
    <source>
        <dbReference type="ARBA" id="ARBA00023136"/>
    </source>
</evidence>
<dbReference type="Pfam" id="PF00474">
    <property type="entry name" value="SSF"/>
    <property type="match status" value="2"/>
</dbReference>
<accession>A0A7R9P4T5</accession>
<keyword evidence="7" id="KW-0915">Sodium</keyword>
<dbReference type="EMBL" id="OE179890">
    <property type="protein sequence ID" value="CAD7570052.1"/>
    <property type="molecule type" value="Genomic_DNA"/>
</dbReference>
<dbReference type="Gene3D" id="1.20.1730.10">
    <property type="entry name" value="Sodium/glucose cotransporter"/>
    <property type="match status" value="2"/>
</dbReference>
<dbReference type="InterPro" id="IPR051163">
    <property type="entry name" value="Sodium:Solute_Symporter_SSF"/>
</dbReference>
<evidence type="ECO:0000256" key="6">
    <source>
        <dbReference type="ARBA" id="ARBA00022989"/>
    </source>
</evidence>
<feature type="transmembrane region" description="Helical" evidence="12">
    <location>
        <begin position="371"/>
        <end position="393"/>
    </location>
</feature>
<dbReference type="InterPro" id="IPR038377">
    <property type="entry name" value="Na/Glc_symporter_sf"/>
</dbReference>
<feature type="transmembrane region" description="Helical" evidence="12">
    <location>
        <begin position="236"/>
        <end position="258"/>
    </location>
</feature>
<evidence type="ECO:0000256" key="12">
    <source>
        <dbReference type="SAM" id="Phobius"/>
    </source>
</evidence>
<keyword evidence="4" id="KW-1003">Cell membrane</keyword>
<feature type="transmembrane region" description="Helical" evidence="12">
    <location>
        <begin position="461"/>
        <end position="479"/>
    </location>
</feature>
<evidence type="ECO:0000256" key="10">
    <source>
        <dbReference type="ARBA" id="ARBA00023201"/>
    </source>
</evidence>
<gene>
    <name evidence="13" type="ORF">TCMB3V08_LOCUS2767</name>
</gene>
<feature type="transmembrane region" description="Helical" evidence="12">
    <location>
        <begin position="340"/>
        <end position="359"/>
    </location>
</feature>
<evidence type="ECO:0000256" key="2">
    <source>
        <dbReference type="ARBA" id="ARBA00006434"/>
    </source>
</evidence>
<feature type="transmembrane region" description="Helical" evidence="12">
    <location>
        <begin position="36"/>
        <end position="54"/>
    </location>
</feature>
<feature type="transmembrane region" description="Helical" evidence="12">
    <location>
        <begin position="104"/>
        <end position="128"/>
    </location>
</feature>
<dbReference type="PANTHER" id="PTHR42985:SF21">
    <property type="entry name" value="SODIUM-DEPENDENT MULTIVITAMIN TRANSPORTER-LIKE PROTEIN"/>
    <property type="match status" value="1"/>
</dbReference>
<feature type="transmembrane region" description="Helical" evidence="12">
    <location>
        <begin position="197"/>
        <end position="215"/>
    </location>
</feature>
<dbReference type="PROSITE" id="PS50283">
    <property type="entry name" value="NA_SOLUT_SYMP_3"/>
    <property type="match status" value="2"/>
</dbReference>
<evidence type="ECO:0000256" key="3">
    <source>
        <dbReference type="ARBA" id="ARBA00022448"/>
    </source>
</evidence>
<sequence>MLEKMNTETSAITMAAMNVTSEDYEPIWFDWLDHSVFALMLGVSTLVGVFIGLYGKQDTKVDYLLGGKVMNTLPVAVSLVASHLSGITLMGVPSEIYLYGLQYFTMVISVFIMTYLINYVYLPVFFSLQLTSTFEGGLKAVVWTDFLQSFVTLGSCIAVIFLGVSNVGGFKKVFDISYHGGRTDMFNMDPSPFARNTFWTVAVGMTFLQLCHCGINQGMVQKFLALPTIKNARRSLYIFSTFYIIMKALSCFIGLLIYSSYHDCDPIQTKRITRADQILPYFVMHTAEHIPGLPGLFIAGIFSAALSTMSSTLNSLAGTIFEDFVQPAIRGTRLSNHATLVLRAIVLGVGTISVLMVFVVEKLGGVLELSYTVQGVTAGALLGMFSLGIFIPWANVKVSNFPNEHSNFNIEAVVRVYTLSVTTLYCYCGFSSSEQKRFHVTSPRPITRFPRYQRELFHERSIISVAFMSWIMLGAQHAIAAGKKHPHLPTSVAGCDNSTSDWQELETTTKSYSFEYDGSVFFLYRISYLYYTLVGTMTVMIVGGTVSYFTGPKVPCKMDKRLFAPFLHKWTHPSSKEEEADPREKESLEMK</sequence>
<feature type="transmembrane region" description="Helical" evidence="12">
    <location>
        <begin position="140"/>
        <end position="164"/>
    </location>
</feature>
<keyword evidence="3" id="KW-0813">Transport</keyword>
<keyword evidence="9 12" id="KW-0472">Membrane</keyword>
<comment type="similarity">
    <text evidence="2 11">Belongs to the sodium:solute symporter (SSF) (TC 2.A.21) family.</text>
</comment>
<keyword evidence="10" id="KW-0739">Sodium transport</keyword>
<feature type="transmembrane region" description="Helical" evidence="12">
    <location>
        <begin position="528"/>
        <end position="551"/>
    </location>
</feature>
<feature type="transmembrane region" description="Helical" evidence="12">
    <location>
        <begin position="75"/>
        <end position="92"/>
    </location>
</feature>
<evidence type="ECO:0000256" key="5">
    <source>
        <dbReference type="ARBA" id="ARBA00022692"/>
    </source>
</evidence>
<evidence type="ECO:0000313" key="13">
    <source>
        <dbReference type="EMBL" id="CAD7570052.1"/>
    </source>
</evidence>
<reference evidence="13" key="1">
    <citation type="submission" date="2020-11" db="EMBL/GenBank/DDBJ databases">
        <authorList>
            <person name="Tran Van P."/>
        </authorList>
    </citation>
    <scope>NUCLEOTIDE SEQUENCE</scope>
</reference>
<evidence type="ECO:0000256" key="1">
    <source>
        <dbReference type="ARBA" id="ARBA00004651"/>
    </source>
</evidence>
<comment type="subcellular location">
    <subcellularLocation>
        <location evidence="1">Cell membrane</location>
        <topology evidence="1">Multi-pass membrane protein</topology>
    </subcellularLocation>
</comment>
<dbReference type="GO" id="GO:0006814">
    <property type="term" value="P:sodium ion transport"/>
    <property type="evidence" value="ECO:0007669"/>
    <property type="project" value="UniProtKB-KW"/>
</dbReference>
<keyword evidence="8" id="KW-0406">Ion transport</keyword>
<dbReference type="InterPro" id="IPR001734">
    <property type="entry name" value="Na/solute_symporter"/>
</dbReference>